<accession>A0ABT3IN28</accession>
<evidence type="ECO:0000256" key="1">
    <source>
        <dbReference type="ARBA" id="ARBA00022679"/>
    </source>
</evidence>
<feature type="domain" description="Methyltransferase" evidence="2">
    <location>
        <begin position="39"/>
        <end position="130"/>
    </location>
</feature>
<dbReference type="Gene3D" id="3.40.50.150">
    <property type="entry name" value="Vaccinia Virus protein VP39"/>
    <property type="match status" value="1"/>
</dbReference>
<dbReference type="RefSeq" id="WP_264731647.1">
    <property type="nucleotide sequence ID" value="NZ_JAPDNR010000001.1"/>
</dbReference>
<dbReference type="Pfam" id="PF13649">
    <property type="entry name" value="Methyltransf_25"/>
    <property type="match status" value="1"/>
</dbReference>
<dbReference type="SUPFAM" id="SSF53335">
    <property type="entry name" value="S-adenosyl-L-methionine-dependent methyltransferases"/>
    <property type="match status" value="1"/>
</dbReference>
<proteinExistence type="predicted"/>
<evidence type="ECO:0000313" key="3">
    <source>
        <dbReference type="EMBL" id="MCW3485357.1"/>
    </source>
</evidence>
<dbReference type="PANTHER" id="PTHR43861">
    <property type="entry name" value="TRANS-ACONITATE 2-METHYLTRANSFERASE-RELATED"/>
    <property type="match status" value="1"/>
</dbReference>
<sequence length="248" mass="28411">MSADRLYQDSSLVQFYDYDNPWSSDNEPYVHWAKGARRILDLGCGTGTLAVRLAKANNYIVATDVAAEMLAIAREKSDKVAWLQADARTLRLSEQFDFILLSGHVFQVFLTDEDREKLFQTIQHHLSDDGIFIFDSRNPLAEEWKQWDEATSQRYFNHPQLGSIRAWNSWEGNAAALTYTSYYAATATNKLWQARSVISFPSREKITSLLSAAGLQVNHIYGDWQLNEFRHDSEEMIFVGGRLKNKAD</sequence>
<keyword evidence="4" id="KW-1185">Reference proteome</keyword>
<keyword evidence="3" id="KW-0489">Methyltransferase</keyword>
<reference evidence="3 4" key="1">
    <citation type="submission" date="2022-10" db="EMBL/GenBank/DDBJ databases">
        <title>Chitinophaga nivalis PC15 sp. nov., isolated from Pyeongchang county, South Korea.</title>
        <authorList>
            <person name="Trinh H.N."/>
        </authorList>
    </citation>
    <scope>NUCLEOTIDE SEQUENCE [LARGE SCALE GENOMIC DNA]</scope>
    <source>
        <strain evidence="3 4">PC14</strain>
    </source>
</reference>
<comment type="caution">
    <text evidence="3">The sequence shown here is derived from an EMBL/GenBank/DDBJ whole genome shotgun (WGS) entry which is preliminary data.</text>
</comment>
<dbReference type="Proteomes" id="UP001207742">
    <property type="component" value="Unassembled WGS sequence"/>
</dbReference>
<dbReference type="EMBL" id="JAPDNS010000001">
    <property type="protein sequence ID" value="MCW3485357.1"/>
    <property type="molecule type" value="Genomic_DNA"/>
</dbReference>
<dbReference type="InterPro" id="IPR041698">
    <property type="entry name" value="Methyltransf_25"/>
</dbReference>
<dbReference type="InterPro" id="IPR029063">
    <property type="entry name" value="SAM-dependent_MTases_sf"/>
</dbReference>
<evidence type="ECO:0000259" key="2">
    <source>
        <dbReference type="Pfam" id="PF13649"/>
    </source>
</evidence>
<name>A0ABT3IN28_9BACT</name>
<dbReference type="CDD" id="cd02440">
    <property type="entry name" value="AdoMet_MTases"/>
    <property type="match status" value="1"/>
</dbReference>
<evidence type="ECO:0000313" key="4">
    <source>
        <dbReference type="Proteomes" id="UP001207742"/>
    </source>
</evidence>
<gene>
    <name evidence="3" type="ORF">OL497_15710</name>
</gene>
<dbReference type="GO" id="GO:0008168">
    <property type="term" value="F:methyltransferase activity"/>
    <property type="evidence" value="ECO:0007669"/>
    <property type="project" value="UniProtKB-KW"/>
</dbReference>
<dbReference type="GO" id="GO:0032259">
    <property type="term" value="P:methylation"/>
    <property type="evidence" value="ECO:0007669"/>
    <property type="project" value="UniProtKB-KW"/>
</dbReference>
<dbReference type="Gene3D" id="2.20.130.10">
    <property type="entry name" value="CAC2371-like domains"/>
    <property type="match status" value="1"/>
</dbReference>
<organism evidence="3 4">
    <name type="scientific">Chitinophaga nivalis</name>
    <dbReference type="NCBI Taxonomy" id="2991709"/>
    <lineage>
        <taxon>Bacteria</taxon>
        <taxon>Pseudomonadati</taxon>
        <taxon>Bacteroidota</taxon>
        <taxon>Chitinophagia</taxon>
        <taxon>Chitinophagales</taxon>
        <taxon>Chitinophagaceae</taxon>
        <taxon>Chitinophaga</taxon>
    </lineage>
</organism>
<protein>
    <submittedName>
        <fullName evidence="3">Class I SAM-dependent methyltransferase</fullName>
    </submittedName>
</protein>
<keyword evidence="1" id="KW-0808">Transferase</keyword>